<feature type="transmembrane region" description="Helical" evidence="8">
    <location>
        <begin position="46"/>
        <end position="64"/>
    </location>
</feature>
<dbReference type="EMBL" id="LWMN01000012">
    <property type="protein sequence ID" value="OAQ55757.1"/>
    <property type="molecule type" value="Genomic_DNA"/>
</dbReference>
<comment type="similarity">
    <text evidence="2">Belongs to the binding-protein-dependent transport system permease family. FecCD subfamily.</text>
</comment>
<feature type="transmembrane region" description="Helical" evidence="8">
    <location>
        <begin position="265"/>
        <end position="285"/>
    </location>
</feature>
<organism evidence="9 10">
    <name type="scientific">Enterococcus thailandicus</name>
    <dbReference type="NCBI Taxonomy" id="417368"/>
    <lineage>
        <taxon>Bacteria</taxon>
        <taxon>Bacillati</taxon>
        <taxon>Bacillota</taxon>
        <taxon>Bacilli</taxon>
        <taxon>Lactobacillales</taxon>
        <taxon>Enterococcaceae</taxon>
        <taxon>Enterococcus</taxon>
    </lineage>
</organism>
<evidence type="ECO:0000313" key="9">
    <source>
        <dbReference type="EMBL" id="OAQ55757.1"/>
    </source>
</evidence>
<evidence type="ECO:0000256" key="7">
    <source>
        <dbReference type="ARBA" id="ARBA00023136"/>
    </source>
</evidence>
<feature type="transmembrane region" description="Helical" evidence="8">
    <location>
        <begin position="218"/>
        <end position="234"/>
    </location>
</feature>
<feature type="transmembrane region" description="Helical" evidence="8">
    <location>
        <begin position="7"/>
        <end position="26"/>
    </location>
</feature>
<gene>
    <name evidence="9" type="ORF">A6E74_06745</name>
</gene>
<dbReference type="InterPro" id="IPR037294">
    <property type="entry name" value="ABC_BtuC-like"/>
</dbReference>
<feature type="transmembrane region" description="Helical" evidence="8">
    <location>
        <begin position="76"/>
        <end position="97"/>
    </location>
</feature>
<dbReference type="Gene3D" id="1.10.3470.10">
    <property type="entry name" value="ABC transporter involved in vitamin B12 uptake, BtuC"/>
    <property type="match status" value="1"/>
</dbReference>
<evidence type="ECO:0000256" key="6">
    <source>
        <dbReference type="ARBA" id="ARBA00022989"/>
    </source>
</evidence>
<dbReference type="RefSeq" id="WP_067483473.1">
    <property type="nucleotide sequence ID" value="NZ_LWMN01000012.1"/>
</dbReference>
<dbReference type="GO" id="GO:0005886">
    <property type="term" value="C:plasma membrane"/>
    <property type="evidence" value="ECO:0007669"/>
    <property type="project" value="UniProtKB-SubCell"/>
</dbReference>
<keyword evidence="6 8" id="KW-1133">Transmembrane helix</keyword>
<dbReference type="CDD" id="cd06550">
    <property type="entry name" value="TM_ABC_iron-siderophores_like"/>
    <property type="match status" value="1"/>
</dbReference>
<dbReference type="SUPFAM" id="SSF81345">
    <property type="entry name" value="ABC transporter involved in vitamin B12 uptake, BtuC"/>
    <property type="match status" value="1"/>
</dbReference>
<comment type="caution">
    <text evidence="9">The sequence shown here is derived from an EMBL/GenBank/DDBJ whole genome shotgun (WGS) entry which is preliminary data.</text>
</comment>
<evidence type="ECO:0000256" key="5">
    <source>
        <dbReference type="ARBA" id="ARBA00022692"/>
    </source>
</evidence>
<dbReference type="InterPro" id="IPR000522">
    <property type="entry name" value="ABC_transptr_permease_BtuC"/>
</dbReference>
<comment type="subcellular location">
    <subcellularLocation>
        <location evidence="1">Cell membrane</location>
        <topology evidence="1">Multi-pass membrane protein</topology>
    </subcellularLocation>
</comment>
<evidence type="ECO:0000256" key="3">
    <source>
        <dbReference type="ARBA" id="ARBA00022448"/>
    </source>
</evidence>
<dbReference type="GO" id="GO:0022857">
    <property type="term" value="F:transmembrane transporter activity"/>
    <property type="evidence" value="ECO:0007669"/>
    <property type="project" value="InterPro"/>
</dbReference>
<evidence type="ECO:0000313" key="10">
    <source>
        <dbReference type="Proteomes" id="UP000078516"/>
    </source>
</evidence>
<dbReference type="GO" id="GO:0033214">
    <property type="term" value="P:siderophore-iron import into cell"/>
    <property type="evidence" value="ECO:0007669"/>
    <property type="project" value="TreeGrafter"/>
</dbReference>
<accession>A0A179ER82</accession>
<dbReference type="PANTHER" id="PTHR30472:SF19">
    <property type="entry name" value="PETROBACTIN IMPORT SYSTEM PERMEASE PROTEIN YCLO"/>
    <property type="match status" value="1"/>
</dbReference>
<dbReference type="AlphaFoldDB" id="A0A179ER82"/>
<evidence type="ECO:0000256" key="1">
    <source>
        <dbReference type="ARBA" id="ARBA00004651"/>
    </source>
</evidence>
<evidence type="ECO:0000256" key="4">
    <source>
        <dbReference type="ARBA" id="ARBA00022475"/>
    </source>
</evidence>
<protein>
    <submittedName>
        <fullName evidence="9">Iron ABC transporter permease</fullName>
    </submittedName>
</protein>
<proteinExistence type="inferred from homology"/>
<keyword evidence="4" id="KW-1003">Cell membrane</keyword>
<feature type="transmembrane region" description="Helical" evidence="8">
    <location>
        <begin position="291"/>
        <end position="309"/>
    </location>
</feature>
<evidence type="ECO:0000256" key="2">
    <source>
        <dbReference type="ARBA" id="ARBA00007935"/>
    </source>
</evidence>
<feature type="transmembrane region" description="Helical" evidence="8">
    <location>
        <begin position="131"/>
        <end position="156"/>
    </location>
</feature>
<keyword evidence="5 8" id="KW-0812">Transmembrane</keyword>
<feature type="transmembrane region" description="Helical" evidence="8">
    <location>
        <begin position="103"/>
        <end position="124"/>
    </location>
</feature>
<dbReference type="Proteomes" id="UP000078516">
    <property type="component" value="Unassembled WGS sequence"/>
</dbReference>
<name>A0A179ER82_ENTTH</name>
<keyword evidence="3" id="KW-0813">Transport</keyword>
<keyword evidence="10" id="KW-1185">Reference proteome</keyword>
<feature type="transmembrane region" description="Helical" evidence="8">
    <location>
        <begin position="176"/>
        <end position="197"/>
    </location>
</feature>
<feature type="transmembrane region" description="Helical" evidence="8">
    <location>
        <begin position="240"/>
        <end position="258"/>
    </location>
</feature>
<keyword evidence="7 8" id="KW-0472">Membrane</keyword>
<evidence type="ECO:0000256" key="8">
    <source>
        <dbReference type="SAM" id="Phobius"/>
    </source>
</evidence>
<sequence>MKNNIRWRLLLLVGVVCLVTISYLIINTYGNWSFAWALRSKKIGAFFLVSLAVSGATISFQTISQNQFLTPSVLGLDSLYVLVQTILFFLLGGVTMLQQTGLVFFLLTISLMVGLSLSLFYFLLKKMQASLFLLLMTGMVLGTLFGSMSPFLQVIMDPNEYDLLQGRLFASFGNIQSQYLLPATCLIVAGWCLLFYLHRFLDVIHLGREKAMNLGVDVARLQFLVLFVVSLLTGTATALVGPMTFLGFIVANVSYRLFATYQHKVLFVGSFLVAMLLLTGGQLLVEQLFGWNTTISVVIEFLGGSYFLLKLIRERKQAG</sequence>
<dbReference type="Pfam" id="PF01032">
    <property type="entry name" value="FecCD"/>
    <property type="match status" value="1"/>
</dbReference>
<dbReference type="PANTHER" id="PTHR30472">
    <property type="entry name" value="FERRIC ENTEROBACTIN TRANSPORT SYSTEM PERMEASE PROTEIN"/>
    <property type="match status" value="1"/>
</dbReference>
<reference evidence="9 10" key="1">
    <citation type="submission" date="2016-04" db="EMBL/GenBank/DDBJ databases">
        <title>Draft genome of an Enterococcus thailandicus strain isolated from bovine feces.</title>
        <authorList>
            <person name="Beukers A.G."/>
            <person name="Zaheer R."/>
            <person name="Goji N."/>
            <person name="Cook S.R."/>
            <person name="Amoako K."/>
            <person name="Chaves A.V."/>
            <person name="Ward M.P."/>
            <person name="Mcallister T.A."/>
        </authorList>
    </citation>
    <scope>NUCLEOTIDE SEQUENCE [LARGE SCALE GENOMIC DNA]</scope>
    <source>
        <strain evidence="9 10">F0711D 46</strain>
    </source>
</reference>